<dbReference type="InterPro" id="IPR001245">
    <property type="entry name" value="Ser-Thr/Tyr_kinase_cat_dom"/>
</dbReference>
<organism evidence="3 4">
    <name type="scientific">Tulasnella calospora MUT 4182</name>
    <dbReference type="NCBI Taxonomy" id="1051891"/>
    <lineage>
        <taxon>Eukaryota</taxon>
        <taxon>Fungi</taxon>
        <taxon>Dikarya</taxon>
        <taxon>Basidiomycota</taxon>
        <taxon>Agaricomycotina</taxon>
        <taxon>Agaricomycetes</taxon>
        <taxon>Cantharellales</taxon>
        <taxon>Tulasnellaceae</taxon>
        <taxon>Tulasnella</taxon>
    </lineage>
</organism>
<dbReference type="GO" id="GO:0004672">
    <property type="term" value="F:protein kinase activity"/>
    <property type="evidence" value="ECO:0007669"/>
    <property type="project" value="InterPro"/>
</dbReference>
<proteinExistence type="predicted"/>
<feature type="domain" description="Protein kinase" evidence="2">
    <location>
        <begin position="38"/>
        <end position="117"/>
    </location>
</feature>
<dbReference type="InterPro" id="IPR011009">
    <property type="entry name" value="Kinase-like_dom_sf"/>
</dbReference>
<dbReference type="Pfam" id="PF07714">
    <property type="entry name" value="PK_Tyr_Ser-Thr"/>
    <property type="match status" value="1"/>
</dbReference>
<dbReference type="Proteomes" id="UP000054248">
    <property type="component" value="Unassembled WGS sequence"/>
</dbReference>
<evidence type="ECO:0000313" key="4">
    <source>
        <dbReference type="Proteomes" id="UP000054248"/>
    </source>
</evidence>
<dbReference type="HOGENOM" id="CLU_2086570_0_0_1"/>
<protein>
    <recommendedName>
        <fullName evidence="2">Protein kinase domain-containing protein</fullName>
    </recommendedName>
</protein>
<dbReference type="PROSITE" id="PS00107">
    <property type="entry name" value="PROTEIN_KINASE_ATP"/>
    <property type="match status" value="1"/>
</dbReference>
<dbReference type="EMBL" id="KN823685">
    <property type="protein sequence ID" value="KIO16075.1"/>
    <property type="molecule type" value="Genomic_DNA"/>
</dbReference>
<dbReference type="Gene3D" id="3.30.200.20">
    <property type="entry name" value="Phosphorylase Kinase, domain 1"/>
    <property type="match status" value="1"/>
</dbReference>
<name>A0A0C3PNR1_9AGAM</name>
<sequence length="117" mass="13172">MQESGTITTFDGVTLRPDTIARELQKLERYFIPIERLVIRKKEIGSGGFGIVKCAELKPLNCPDDEGTVVVVKELKIDGFKVIPARAAARLIREVIVWSQLDHENILPFIGYYLGED</sequence>
<dbReference type="AlphaFoldDB" id="A0A0C3PNR1"/>
<reference evidence="4" key="2">
    <citation type="submission" date="2015-01" db="EMBL/GenBank/DDBJ databases">
        <title>Evolutionary Origins and Diversification of the Mycorrhizal Mutualists.</title>
        <authorList>
            <consortium name="DOE Joint Genome Institute"/>
            <consortium name="Mycorrhizal Genomics Consortium"/>
            <person name="Kohler A."/>
            <person name="Kuo A."/>
            <person name="Nagy L.G."/>
            <person name="Floudas D."/>
            <person name="Copeland A."/>
            <person name="Barry K.W."/>
            <person name="Cichocki N."/>
            <person name="Veneault-Fourrey C."/>
            <person name="LaButti K."/>
            <person name="Lindquist E.A."/>
            <person name="Lipzen A."/>
            <person name="Lundell T."/>
            <person name="Morin E."/>
            <person name="Murat C."/>
            <person name="Riley R."/>
            <person name="Ohm R."/>
            <person name="Sun H."/>
            <person name="Tunlid A."/>
            <person name="Henrissat B."/>
            <person name="Grigoriev I.V."/>
            <person name="Hibbett D.S."/>
            <person name="Martin F."/>
        </authorList>
    </citation>
    <scope>NUCLEOTIDE SEQUENCE [LARGE SCALE GENOMIC DNA]</scope>
    <source>
        <strain evidence="4">MUT 4182</strain>
    </source>
</reference>
<keyword evidence="1" id="KW-0547">Nucleotide-binding</keyword>
<dbReference type="SUPFAM" id="SSF56112">
    <property type="entry name" value="Protein kinase-like (PK-like)"/>
    <property type="match status" value="1"/>
</dbReference>
<reference evidence="3 4" key="1">
    <citation type="submission" date="2014-04" db="EMBL/GenBank/DDBJ databases">
        <authorList>
            <consortium name="DOE Joint Genome Institute"/>
            <person name="Kuo A."/>
            <person name="Girlanda M."/>
            <person name="Perotto S."/>
            <person name="Kohler A."/>
            <person name="Nagy L.G."/>
            <person name="Floudas D."/>
            <person name="Copeland A."/>
            <person name="Barry K.W."/>
            <person name="Cichocki N."/>
            <person name="Veneault-Fourrey C."/>
            <person name="LaButti K."/>
            <person name="Lindquist E.A."/>
            <person name="Lipzen A."/>
            <person name="Lundell T."/>
            <person name="Morin E."/>
            <person name="Murat C."/>
            <person name="Sun H."/>
            <person name="Tunlid A."/>
            <person name="Henrissat B."/>
            <person name="Grigoriev I.V."/>
            <person name="Hibbett D.S."/>
            <person name="Martin F."/>
            <person name="Nordberg H.P."/>
            <person name="Cantor M.N."/>
            <person name="Hua S.X."/>
        </authorList>
    </citation>
    <scope>NUCLEOTIDE SEQUENCE [LARGE SCALE GENOMIC DNA]</scope>
    <source>
        <strain evidence="3 4">MUT 4182</strain>
    </source>
</reference>
<feature type="binding site" evidence="1">
    <location>
        <position position="73"/>
    </location>
    <ligand>
        <name>ATP</name>
        <dbReference type="ChEBI" id="CHEBI:30616"/>
    </ligand>
</feature>
<keyword evidence="1" id="KW-0067">ATP-binding</keyword>
<dbReference type="InterPro" id="IPR017441">
    <property type="entry name" value="Protein_kinase_ATP_BS"/>
</dbReference>
<dbReference type="InterPro" id="IPR000719">
    <property type="entry name" value="Prot_kinase_dom"/>
</dbReference>
<dbReference type="OrthoDB" id="3211974at2759"/>
<gene>
    <name evidence="3" type="ORF">M407DRAFT_34290</name>
</gene>
<dbReference type="PROSITE" id="PS50011">
    <property type="entry name" value="PROTEIN_KINASE_DOM"/>
    <property type="match status" value="1"/>
</dbReference>
<dbReference type="GO" id="GO:0005524">
    <property type="term" value="F:ATP binding"/>
    <property type="evidence" value="ECO:0007669"/>
    <property type="project" value="UniProtKB-UniRule"/>
</dbReference>
<accession>A0A0C3PNR1</accession>
<evidence type="ECO:0000313" key="3">
    <source>
        <dbReference type="EMBL" id="KIO16075.1"/>
    </source>
</evidence>
<keyword evidence="4" id="KW-1185">Reference proteome</keyword>
<evidence type="ECO:0000256" key="1">
    <source>
        <dbReference type="PROSITE-ProRule" id="PRU10141"/>
    </source>
</evidence>
<evidence type="ECO:0000259" key="2">
    <source>
        <dbReference type="PROSITE" id="PS50011"/>
    </source>
</evidence>